<reference evidence="4" key="1">
    <citation type="submission" date="2021-02" db="EMBL/GenBank/DDBJ databases">
        <authorList>
            <person name="Nowell W R."/>
        </authorList>
    </citation>
    <scope>NUCLEOTIDE SEQUENCE</scope>
</reference>
<evidence type="ECO:0000259" key="1">
    <source>
        <dbReference type="Pfam" id="PF00326"/>
    </source>
</evidence>
<protein>
    <submittedName>
        <fullName evidence="4">Uncharacterized protein</fullName>
    </submittedName>
</protein>
<evidence type="ECO:0000313" key="4">
    <source>
        <dbReference type="EMBL" id="CAF3603998.1"/>
    </source>
</evidence>
<evidence type="ECO:0000259" key="2">
    <source>
        <dbReference type="Pfam" id="PF00930"/>
    </source>
</evidence>
<dbReference type="Pfam" id="PF00930">
    <property type="entry name" value="DPPIV_N"/>
    <property type="match status" value="1"/>
</dbReference>
<dbReference type="Gene3D" id="3.40.50.1820">
    <property type="entry name" value="alpha/beta hydrolase"/>
    <property type="match status" value="1"/>
</dbReference>
<name>A0A818NDX6_9BILA</name>
<dbReference type="OrthoDB" id="16520at2759"/>
<dbReference type="PANTHER" id="PTHR11731:SF193">
    <property type="entry name" value="DIPEPTIDYL PEPTIDASE 9"/>
    <property type="match status" value="1"/>
</dbReference>
<dbReference type="SUPFAM" id="SSF82171">
    <property type="entry name" value="DPP6 N-terminal domain-like"/>
    <property type="match status" value="1"/>
</dbReference>
<dbReference type="InterPro" id="IPR029058">
    <property type="entry name" value="AB_hydrolase_fold"/>
</dbReference>
<dbReference type="Gene3D" id="2.140.10.30">
    <property type="entry name" value="Dipeptidylpeptidase IV, N-terminal domain"/>
    <property type="match status" value="1"/>
</dbReference>
<proteinExistence type="predicted"/>
<dbReference type="Pfam" id="PF00326">
    <property type="entry name" value="Peptidase_S9"/>
    <property type="match status" value="1"/>
</dbReference>
<dbReference type="EMBL" id="CAJOAY010000253">
    <property type="protein sequence ID" value="CAF3603998.1"/>
    <property type="molecule type" value="Genomic_DNA"/>
</dbReference>
<comment type="caution">
    <text evidence="4">The sequence shown here is derived from an EMBL/GenBank/DDBJ whole genome shotgun (WGS) entry which is preliminary data.</text>
</comment>
<organism evidence="4 5">
    <name type="scientific">Adineta steineri</name>
    <dbReference type="NCBI Taxonomy" id="433720"/>
    <lineage>
        <taxon>Eukaryota</taxon>
        <taxon>Metazoa</taxon>
        <taxon>Spiralia</taxon>
        <taxon>Gnathifera</taxon>
        <taxon>Rotifera</taxon>
        <taxon>Eurotatoria</taxon>
        <taxon>Bdelloidea</taxon>
        <taxon>Adinetida</taxon>
        <taxon>Adinetidae</taxon>
        <taxon>Adineta</taxon>
    </lineage>
</organism>
<dbReference type="EMBL" id="CAJNON010000924">
    <property type="protein sequence ID" value="CAF1404819.1"/>
    <property type="molecule type" value="Genomic_DNA"/>
</dbReference>
<dbReference type="GO" id="GO:0008239">
    <property type="term" value="F:dipeptidyl-peptidase activity"/>
    <property type="evidence" value="ECO:0007669"/>
    <property type="project" value="TreeGrafter"/>
</dbReference>
<evidence type="ECO:0000313" key="5">
    <source>
        <dbReference type="Proteomes" id="UP000663881"/>
    </source>
</evidence>
<dbReference type="InterPro" id="IPR050278">
    <property type="entry name" value="Serine_Prot_S9B/DPPIV"/>
</dbReference>
<dbReference type="Proteomes" id="UP000663881">
    <property type="component" value="Unassembled WGS sequence"/>
</dbReference>
<feature type="domain" description="Peptidase S9 prolyl oligopeptidase catalytic" evidence="1">
    <location>
        <begin position="539"/>
        <end position="737"/>
    </location>
</feature>
<dbReference type="AlphaFoldDB" id="A0A818NDX6"/>
<dbReference type="InterPro" id="IPR001375">
    <property type="entry name" value="Peptidase_S9_cat"/>
</dbReference>
<dbReference type="GO" id="GO:0008236">
    <property type="term" value="F:serine-type peptidase activity"/>
    <property type="evidence" value="ECO:0007669"/>
    <property type="project" value="InterPro"/>
</dbReference>
<feature type="domain" description="Dipeptidylpeptidase IV N-terminal" evidence="2">
    <location>
        <begin position="129"/>
        <end position="448"/>
    </location>
</feature>
<dbReference type="InterPro" id="IPR002469">
    <property type="entry name" value="Peptidase_S9B_N"/>
</dbReference>
<sequence>MPQRSITSKDIASLPPPGFNLAESIRFSPDDNLITYLRSPNQTLSRQLYGYNIQTDKEFIYAEPDGNNEQAEDNLSMEEKLRRERQRQLITGITRYQWSKTKNQSLMLIPIGSDLYIHNGQELRLLVNGTNQPPIIDPKLSPDGSLVAYVQDCELYCVSTTEISAVPRQLTFDARGKPNKTNGLAEFIAQEEMERSDGYWWSDDSHFIAFTQVDESNIPIFRISHSGSDDADQIEEHRYPFAGKANVHVTVGIVNLTDNNKTTPDIHWVDLSSFNDYYVARVSFFPDGTLALQIENREQTKLGLYQYDFINKKTLQLLIEETSQSWVNLHDMFHTLKKTPTQFIWASERTGFMHLELYDLNTRQLIKPITNGDWVVQHIIDIDEENSTIYFLANRETPLEVHLYSVTYNNDKSTIERITQEAGCHVVHGFSRNYEYCITQWNSIDQPPIIRMLDVKKREIIKNLDHLQQGQLQAIEQFHFVKPQLLKIQSRDNETLYCAIYKPDDGQAKYQRPYPTIVSVYGGPHLQRVVNSWSLRADMRCQRLVESGYVVLRLDNRGSPNRGLAFESRIKHDMGHLELEDQIDGINYLVKQGITDKTRVGMYGWSYGGYMAAMALVRASEVFKLGIAGAPVTHWDGYDTHYTERYMGTPETNPHGYEVSSVMHYVHNLTGHLMILHGLIDENVHFRHSARLINALIRANKPYELVLFPDERHMPRKIDDRIYMEDRIFEFIRKNLQLKHSFLFAHNIFNHEFL</sequence>
<dbReference type="PANTHER" id="PTHR11731">
    <property type="entry name" value="PROTEASE FAMILY S9B,C DIPEPTIDYL-PEPTIDASE IV-RELATED"/>
    <property type="match status" value="1"/>
</dbReference>
<dbReference type="SUPFAM" id="SSF53474">
    <property type="entry name" value="alpha/beta-Hydrolases"/>
    <property type="match status" value="1"/>
</dbReference>
<evidence type="ECO:0000313" key="3">
    <source>
        <dbReference type="EMBL" id="CAF1404819.1"/>
    </source>
</evidence>
<dbReference type="Proteomes" id="UP000663891">
    <property type="component" value="Unassembled WGS sequence"/>
</dbReference>
<dbReference type="GO" id="GO:0006508">
    <property type="term" value="P:proteolysis"/>
    <property type="evidence" value="ECO:0007669"/>
    <property type="project" value="InterPro"/>
</dbReference>
<accession>A0A818NDX6</accession>
<gene>
    <name evidence="4" type="ORF">OKA104_LOCUS6768</name>
    <name evidence="3" type="ORF">VCS650_LOCUS36720</name>
</gene>